<name>A0A5B8VSG3_9BACT</name>
<keyword evidence="2" id="KW-1185">Reference proteome</keyword>
<accession>A0A5B8VSG3</accession>
<protein>
    <submittedName>
        <fullName evidence="1">Uncharacterized protein</fullName>
    </submittedName>
</protein>
<dbReference type="KEGG" id="agi:FSB73_22695"/>
<dbReference type="OrthoDB" id="1032410at2"/>
<evidence type="ECO:0000313" key="2">
    <source>
        <dbReference type="Proteomes" id="UP000321291"/>
    </source>
</evidence>
<dbReference type="RefSeq" id="WP_146787682.1">
    <property type="nucleotide sequence ID" value="NZ_CP042434.1"/>
</dbReference>
<dbReference type="AlphaFoldDB" id="A0A5B8VSG3"/>
<dbReference type="EMBL" id="CP042434">
    <property type="protein sequence ID" value="QEC74061.1"/>
    <property type="molecule type" value="Genomic_DNA"/>
</dbReference>
<dbReference type="InterPro" id="IPR036378">
    <property type="entry name" value="FAS1_dom_sf"/>
</dbReference>
<proteinExistence type="predicted"/>
<evidence type="ECO:0000313" key="1">
    <source>
        <dbReference type="EMBL" id="QEC74061.1"/>
    </source>
</evidence>
<dbReference type="Proteomes" id="UP000321291">
    <property type="component" value="Chromosome"/>
</dbReference>
<gene>
    <name evidence="1" type="ORF">FSB73_22695</name>
</gene>
<dbReference type="SUPFAM" id="SSF82153">
    <property type="entry name" value="FAS1 domain"/>
    <property type="match status" value="1"/>
</dbReference>
<sequence length="228" mass="25547">MKKLTTLFTILLLAGMVISMSSGCNKLLGLEKQKDWHFKPVTLDPHIHMDAWSYLKLRALGPDKNDSILNLFYEGIKYAGIDSALYKAQNHTYVFLHNDAILRLSSNKVTADCYFGMHLTSAGLPGQTWTDYPKDSVRNWLLYLIADGEHTFETLKPSNTEAKTQLPANVATNNAEGLLDFRIDNTANYKLMLNDFTGSAHVITVRTAGILADNGPIHVVDRVVDYNR</sequence>
<reference evidence="1 2" key="1">
    <citation type="journal article" date="2017" name="Int. J. Syst. Evol. Microbiol.">
        <title>Arachidicoccus ginsenosidivorans sp. nov., with ginsenoside-converting activity isolated from ginseng cultivating soil.</title>
        <authorList>
            <person name="Siddiqi M.Z."/>
            <person name="Aslam Z."/>
            <person name="Im W.T."/>
        </authorList>
    </citation>
    <scope>NUCLEOTIDE SEQUENCE [LARGE SCALE GENOMIC DNA]</scope>
    <source>
        <strain evidence="1 2">Gsoil 809</strain>
    </source>
</reference>
<dbReference type="Gene3D" id="2.30.180.10">
    <property type="entry name" value="FAS1 domain"/>
    <property type="match status" value="1"/>
</dbReference>
<dbReference type="PROSITE" id="PS51257">
    <property type="entry name" value="PROKAR_LIPOPROTEIN"/>
    <property type="match status" value="1"/>
</dbReference>
<organism evidence="1 2">
    <name type="scientific">Arachidicoccus ginsenosidivorans</name>
    <dbReference type="NCBI Taxonomy" id="496057"/>
    <lineage>
        <taxon>Bacteria</taxon>
        <taxon>Pseudomonadati</taxon>
        <taxon>Bacteroidota</taxon>
        <taxon>Chitinophagia</taxon>
        <taxon>Chitinophagales</taxon>
        <taxon>Chitinophagaceae</taxon>
        <taxon>Arachidicoccus</taxon>
    </lineage>
</organism>